<name>A0A0X1SZG7_PSEAA</name>
<evidence type="ECO:0000313" key="1">
    <source>
        <dbReference type="EMBL" id="AMB85170.1"/>
    </source>
</evidence>
<keyword evidence="2" id="KW-1185">Reference proteome</keyword>
<evidence type="ECO:0000313" key="2">
    <source>
        <dbReference type="Proteomes" id="UP000063229"/>
    </source>
</evidence>
<sequence>MVLSRNWILIGQKMTSQEDLEIFTNKIYRCTLIESFFSHRIELDPTLSKLVQFCFACSGECFVMTASFQVLRV</sequence>
<dbReference type="Proteomes" id="UP000063229">
    <property type="component" value="Chromosome"/>
</dbReference>
<reference evidence="1 2" key="1">
    <citation type="submission" date="2016-01" db="EMBL/GenBank/DDBJ databases">
        <authorList>
            <person name="McClelland M."/>
            <person name="Jain A."/>
            <person name="Saraogi P."/>
            <person name="Mendelson R."/>
            <person name="Westerman R."/>
            <person name="SanMiguel P."/>
            <person name="Csonka L."/>
        </authorList>
    </citation>
    <scope>NUCLEOTIDE SEQUENCE [LARGE SCALE GENOMIC DNA]</scope>
    <source>
        <strain evidence="1 2">NCPPB 2472</strain>
    </source>
</reference>
<gene>
    <name evidence="1" type="ORF">AWM79_07545</name>
</gene>
<dbReference type="AlphaFoldDB" id="A0A0X1SZG7"/>
<dbReference type="EMBL" id="CP014135">
    <property type="protein sequence ID" value="AMB85170.1"/>
    <property type="molecule type" value="Genomic_DNA"/>
</dbReference>
<proteinExistence type="predicted"/>
<accession>A0A0X1SZG7</accession>
<organism evidence="1 2">
    <name type="scientific">Pseudomonas agarici</name>
    <dbReference type="NCBI Taxonomy" id="46677"/>
    <lineage>
        <taxon>Bacteria</taxon>
        <taxon>Pseudomonadati</taxon>
        <taxon>Pseudomonadota</taxon>
        <taxon>Gammaproteobacteria</taxon>
        <taxon>Pseudomonadales</taxon>
        <taxon>Pseudomonadaceae</taxon>
        <taxon>Pseudomonas</taxon>
    </lineage>
</organism>
<dbReference type="KEGG" id="pagb:AWM79_07545"/>
<protein>
    <submittedName>
        <fullName evidence="1">Uncharacterized protein</fullName>
    </submittedName>
</protein>